<dbReference type="PANTHER" id="PTHR19303">
    <property type="entry name" value="TRANSPOSON"/>
    <property type="match status" value="1"/>
</dbReference>
<dbReference type="OrthoDB" id="6277218at2759"/>
<accession>A0A3S0ZP36</accession>
<dbReference type="PANTHER" id="PTHR19303:SF71">
    <property type="entry name" value="ZINC FINGER PHD-TYPE DOMAIN-CONTAINING PROTEIN"/>
    <property type="match status" value="1"/>
</dbReference>
<comment type="caution">
    <text evidence="3">The sequence shown here is derived from an EMBL/GenBank/DDBJ whole genome shotgun (WGS) entry which is preliminary data.</text>
</comment>
<dbReference type="GO" id="GO:0003677">
    <property type="term" value="F:DNA binding"/>
    <property type="evidence" value="ECO:0007669"/>
    <property type="project" value="UniProtKB-KW"/>
</dbReference>
<dbReference type="GO" id="GO:0005634">
    <property type="term" value="C:nucleus"/>
    <property type="evidence" value="ECO:0007669"/>
    <property type="project" value="TreeGrafter"/>
</dbReference>
<evidence type="ECO:0000313" key="3">
    <source>
        <dbReference type="EMBL" id="RUS83591.1"/>
    </source>
</evidence>
<feature type="domain" description="HTH CENPB-type" evidence="2">
    <location>
        <begin position="63"/>
        <end position="141"/>
    </location>
</feature>
<evidence type="ECO:0000256" key="1">
    <source>
        <dbReference type="ARBA" id="ARBA00023125"/>
    </source>
</evidence>
<sequence>MVRTYKRKTERASVPLAAYDAAINDVDGGKTIRQAAKDHGLCHVSLQRRLKKRENGGDNYNSTFSKHKKVFDGEQERELANYIHCCSERHFGLSSVEARKLAYQCAKKFTIPTPPSWDREQIAGEDWFLSFRKRHQFSLRKAENTSLGRAIGFNRPAVQLFYDNLAQAMSRHSYGAHQIYNVDETGVSTVPSSARVVAKTGSRSVGRIVSAERGTLVTLVCAINAIGNSIPPMFIFPRKHFKDHFLIGAPPGSKGVANGSGWIKEENWLEYIQHFIKYSKPSAESMKKYKWSQIERESR</sequence>
<reference evidence="3 4" key="1">
    <citation type="submission" date="2019-01" db="EMBL/GenBank/DDBJ databases">
        <title>A draft genome assembly of the solar-powered sea slug Elysia chlorotica.</title>
        <authorList>
            <person name="Cai H."/>
            <person name="Li Q."/>
            <person name="Fang X."/>
            <person name="Li J."/>
            <person name="Curtis N.E."/>
            <person name="Altenburger A."/>
            <person name="Shibata T."/>
            <person name="Feng M."/>
            <person name="Maeda T."/>
            <person name="Schwartz J.A."/>
            <person name="Shigenobu S."/>
            <person name="Lundholm N."/>
            <person name="Nishiyama T."/>
            <person name="Yang H."/>
            <person name="Hasebe M."/>
            <person name="Li S."/>
            <person name="Pierce S.K."/>
            <person name="Wang J."/>
        </authorList>
    </citation>
    <scope>NUCLEOTIDE SEQUENCE [LARGE SCALE GENOMIC DNA]</scope>
    <source>
        <strain evidence="3">EC2010</strain>
        <tissue evidence="3">Whole organism of an adult</tissue>
    </source>
</reference>
<gene>
    <name evidence="3" type="ORF">EGW08_008645</name>
</gene>
<dbReference type="AlphaFoldDB" id="A0A3S0ZP36"/>
<evidence type="ECO:0000259" key="2">
    <source>
        <dbReference type="PROSITE" id="PS51253"/>
    </source>
</evidence>
<keyword evidence="4" id="KW-1185">Reference proteome</keyword>
<organism evidence="3 4">
    <name type="scientific">Elysia chlorotica</name>
    <name type="common">Eastern emerald elysia</name>
    <name type="synonym">Sea slug</name>
    <dbReference type="NCBI Taxonomy" id="188477"/>
    <lineage>
        <taxon>Eukaryota</taxon>
        <taxon>Metazoa</taxon>
        <taxon>Spiralia</taxon>
        <taxon>Lophotrochozoa</taxon>
        <taxon>Mollusca</taxon>
        <taxon>Gastropoda</taxon>
        <taxon>Heterobranchia</taxon>
        <taxon>Euthyneura</taxon>
        <taxon>Panpulmonata</taxon>
        <taxon>Sacoglossa</taxon>
        <taxon>Placobranchoidea</taxon>
        <taxon>Plakobranchidae</taxon>
        <taxon>Elysia</taxon>
    </lineage>
</organism>
<protein>
    <recommendedName>
        <fullName evidence="2">HTH CENPB-type domain-containing protein</fullName>
    </recommendedName>
</protein>
<keyword evidence="1" id="KW-0238">DNA-binding</keyword>
<dbReference type="EMBL" id="RQTK01000238">
    <property type="protein sequence ID" value="RUS83591.1"/>
    <property type="molecule type" value="Genomic_DNA"/>
</dbReference>
<dbReference type="PROSITE" id="PS51253">
    <property type="entry name" value="HTH_CENPB"/>
    <property type="match status" value="1"/>
</dbReference>
<name>A0A3S0ZP36_ELYCH</name>
<proteinExistence type="predicted"/>
<dbReference type="InterPro" id="IPR006600">
    <property type="entry name" value="HTH_CenpB_DNA-bd_dom"/>
</dbReference>
<dbReference type="Proteomes" id="UP000271974">
    <property type="component" value="Unassembled WGS sequence"/>
</dbReference>
<evidence type="ECO:0000313" key="4">
    <source>
        <dbReference type="Proteomes" id="UP000271974"/>
    </source>
</evidence>
<dbReference type="STRING" id="188477.A0A3S0ZP36"/>
<dbReference type="InterPro" id="IPR050863">
    <property type="entry name" value="CenT-Element_Derived"/>
</dbReference>